<dbReference type="OrthoDB" id="7208816at2"/>
<dbReference type="RefSeq" id="WP_106349341.1">
    <property type="nucleotide sequence ID" value="NZ_PVUE01000009.1"/>
</dbReference>
<dbReference type="Pfam" id="PF07167">
    <property type="entry name" value="PhaC_N"/>
    <property type="match status" value="1"/>
</dbReference>
<comment type="caution">
    <text evidence="6">The sequence shown here is derived from an EMBL/GenBank/DDBJ whole genome shotgun (WGS) entry which is preliminary data.</text>
</comment>
<reference evidence="6 7" key="1">
    <citation type="submission" date="2018-03" db="EMBL/GenBank/DDBJ databases">
        <title>Genomic Encyclopedia of Archaeal and Bacterial Type Strains, Phase II (KMG-II): from individual species to whole genera.</title>
        <authorList>
            <person name="Goeker M."/>
        </authorList>
    </citation>
    <scope>NUCLEOTIDE SEQUENCE [LARGE SCALE GENOMIC DNA]</scope>
    <source>
        <strain evidence="6 7">DSM 100065</strain>
    </source>
</reference>
<protein>
    <submittedName>
        <fullName evidence="6">Polyhydroxyalkanoate synthase</fullName>
    </submittedName>
</protein>
<dbReference type="InterPro" id="IPR010941">
    <property type="entry name" value="PhaC_N"/>
</dbReference>
<dbReference type="EMBL" id="PVUE01000009">
    <property type="protein sequence ID" value="PRZ41593.1"/>
    <property type="molecule type" value="Genomic_DNA"/>
</dbReference>
<evidence type="ECO:0000256" key="2">
    <source>
        <dbReference type="ARBA" id="ARBA00023315"/>
    </source>
</evidence>
<dbReference type="Pfam" id="PF00561">
    <property type="entry name" value="Abhydrolase_1"/>
    <property type="match status" value="1"/>
</dbReference>
<keyword evidence="2" id="KW-0012">Acyltransferase</keyword>
<proteinExistence type="predicted"/>
<keyword evidence="7" id="KW-1185">Reference proteome</keyword>
<dbReference type="InterPro" id="IPR029058">
    <property type="entry name" value="AB_hydrolase_fold"/>
</dbReference>
<dbReference type="GO" id="GO:0016746">
    <property type="term" value="F:acyltransferase activity"/>
    <property type="evidence" value="ECO:0007669"/>
    <property type="project" value="UniProtKB-KW"/>
</dbReference>
<accession>A0A2T0ZZ20</accession>
<dbReference type="InterPro" id="IPR051321">
    <property type="entry name" value="PHA/PHB_synthase"/>
</dbReference>
<dbReference type="Proteomes" id="UP000237752">
    <property type="component" value="Unassembled WGS sequence"/>
</dbReference>
<gene>
    <name evidence="6" type="ORF">CLV47_109140</name>
</gene>
<dbReference type="InterPro" id="IPR000073">
    <property type="entry name" value="AB_hydrolase_1"/>
</dbReference>
<keyword evidence="1" id="KW-0808">Transferase</keyword>
<feature type="domain" description="Poly-beta-hydroxybutyrate polymerase N-terminal" evidence="5">
    <location>
        <begin position="103"/>
        <end position="272"/>
    </location>
</feature>
<evidence type="ECO:0000256" key="3">
    <source>
        <dbReference type="SAM" id="MobiDB-lite"/>
    </source>
</evidence>
<dbReference type="AlphaFoldDB" id="A0A2T0ZZ20"/>
<dbReference type="GO" id="GO:0042619">
    <property type="term" value="P:poly-hydroxybutyrate biosynthetic process"/>
    <property type="evidence" value="ECO:0007669"/>
    <property type="project" value="InterPro"/>
</dbReference>
<feature type="region of interest" description="Disordered" evidence="3">
    <location>
        <begin position="1"/>
        <end position="35"/>
    </location>
</feature>
<evidence type="ECO:0000313" key="6">
    <source>
        <dbReference type="EMBL" id="PRZ41593.1"/>
    </source>
</evidence>
<name>A0A2T0ZZ20_9ACTN</name>
<evidence type="ECO:0000256" key="1">
    <source>
        <dbReference type="ARBA" id="ARBA00022679"/>
    </source>
</evidence>
<dbReference type="Gene3D" id="3.40.50.1820">
    <property type="entry name" value="alpha/beta hydrolase"/>
    <property type="match status" value="1"/>
</dbReference>
<dbReference type="SUPFAM" id="SSF53474">
    <property type="entry name" value="alpha/beta-Hydrolases"/>
    <property type="match status" value="1"/>
</dbReference>
<sequence length="590" mass="64855">MTTDQSARSDSKQPDEEQGATPKSSGGTRNPRLSELLGKAVRRVDPIGWLPATAAVAKEAAKHPGDVSQAGVRFARAVVKVPRASIRRFVNSNDPLPVPPGPRDKRFADPAWDYNPLFFGIRQTYLAACNFVDEVVDAGSVDYMTDERARQFVKLIQNIASPTNFAITNPAVMTKALQTGGKSLFSGARYAAEDVRERGGRPKKVDRSDFEMGKTLAATPGKVVYRNDLVELIQYSPQTPTVHETPILLSPPWINKYYVMDLAPGRSFAEWAVKHNRTVFVLSYINPDESMRKVTFGDYLQNGSINAIDIVKRITKAAKVDVVGLCLGGVSASIAAGYLRGHGTESLGTLTLLNTMLDYSAPGEMGVMISPETMTQLEGRMQQQGYLSGDDMSFTFDLMRANDLIFNYVVSRWLKGEPPPAFDILAWNEDSTHMTQAMYSQYMADLYGANKLAKGAFELDGTTTDLGKVTNDVYVVGAINDHIVPWQASYAAVHLFGGNVRYVLSSGGHIAGIVNPPSPKSWYEVFDDSGAQYPDDPAQWRLAISRRPDTWWRDWIDWSNARAGDLVEPPNMGSAKYKPIGDAPGTYVVT</sequence>
<evidence type="ECO:0000313" key="7">
    <source>
        <dbReference type="Proteomes" id="UP000237752"/>
    </source>
</evidence>
<dbReference type="PANTHER" id="PTHR36837:SF5">
    <property type="entry name" value="POLY-3-HYDROXYBUTYRATE SYNTHASE"/>
    <property type="match status" value="1"/>
</dbReference>
<feature type="domain" description="AB hydrolase-1" evidence="4">
    <location>
        <begin position="276"/>
        <end position="516"/>
    </location>
</feature>
<organism evidence="6 7">
    <name type="scientific">Antricoccus suffuscus</name>
    <dbReference type="NCBI Taxonomy" id="1629062"/>
    <lineage>
        <taxon>Bacteria</taxon>
        <taxon>Bacillati</taxon>
        <taxon>Actinomycetota</taxon>
        <taxon>Actinomycetes</taxon>
        <taxon>Geodermatophilales</taxon>
        <taxon>Antricoccaceae</taxon>
        <taxon>Antricoccus</taxon>
    </lineage>
</organism>
<dbReference type="PANTHER" id="PTHR36837">
    <property type="entry name" value="POLY(3-HYDROXYALKANOATE) POLYMERASE SUBUNIT PHAC"/>
    <property type="match status" value="1"/>
</dbReference>
<evidence type="ECO:0000259" key="5">
    <source>
        <dbReference type="Pfam" id="PF07167"/>
    </source>
</evidence>
<evidence type="ECO:0000259" key="4">
    <source>
        <dbReference type="Pfam" id="PF00561"/>
    </source>
</evidence>